<keyword evidence="1" id="KW-1133">Transmembrane helix</keyword>
<dbReference type="RefSeq" id="WP_229931855.1">
    <property type="nucleotide sequence ID" value="NZ_CAJHOF010000001.1"/>
</dbReference>
<sequence length="122" mass="14129">MSTEITKQDKKNTDLETLDLRSAIENNDIVGIWENSEDYEKLAQTTVKTMQYINDEQIKEFTKQLTQTNEKILNMTFEGVAKHHEKKLEKALGAHKRQLIAYTILSFFIGIFAGFLILKYLA</sequence>
<dbReference type="Gene3D" id="1.25.40.240">
    <property type="entry name" value="Ku, C-terminal domain"/>
    <property type="match status" value="1"/>
</dbReference>
<accession>A0ABM8Q1N7</accession>
<comment type="caution">
    <text evidence="2">The sequence shown here is derived from an EMBL/GenBank/DDBJ whole genome shotgun (WGS) entry which is preliminary data.</text>
</comment>
<evidence type="ECO:0000313" key="3">
    <source>
        <dbReference type="Proteomes" id="UP000789803"/>
    </source>
</evidence>
<reference evidence="2 3" key="1">
    <citation type="submission" date="2020-11" db="EMBL/GenBank/DDBJ databases">
        <authorList>
            <person name="Peeters C."/>
        </authorList>
    </citation>
    <scope>NUCLEOTIDE SEQUENCE [LARGE SCALE GENOMIC DNA]</scope>
    <source>
        <strain evidence="2 3">LMG 7974</strain>
    </source>
</reference>
<keyword evidence="3" id="KW-1185">Reference proteome</keyword>
<dbReference type="InterPro" id="IPR036494">
    <property type="entry name" value="Ku_C_sf"/>
</dbReference>
<keyword evidence="1" id="KW-0812">Transmembrane</keyword>
<evidence type="ECO:0008006" key="4">
    <source>
        <dbReference type="Google" id="ProtNLM"/>
    </source>
</evidence>
<keyword evidence="1" id="KW-0472">Membrane</keyword>
<dbReference type="EMBL" id="CAJHOF010000001">
    <property type="protein sequence ID" value="CAD7286674.1"/>
    <property type="molecule type" value="Genomic_DNA"/>
</dbReference>
<evidence type="ECO:0000313" key="2">
    <source>
        <dbReference type="EMBL" id="CAD7286674.1"/>
    </source>
</evidence>
<evidence type="ECO:0000256" key="1">
    <source>
        <dbReference type="SAM" id="Phobius"/>
    </source>
</evidence>
<protein>
    <recommendedName>
        <fullName evidence="4">Conjugal transfer protein TraM</fullName>
    </recommendedName>
</protein>
<organism evidence="2 3">
    <name type="scientific">Campylobacter majalis</name>
    <dbReference type="NCBI Taxonomy" id="2790656"/>
    <lineage>
        <taxon>Bacteria</taxon>
        <taxon>Pseudomonadati</taxon>
        <taxon>Campylobacterota</taxon>
        <taxon>Epsilonproteobacteria</taxon>
        <taxon>Campylobacterales</taxon>
        <taxon>Campylobacteraceae</taxon>
        <taxon>Campylobacter</taxon>
    </lineage>
</organism>
<gene>
    <name evidence="2" type="ORF">LMG7974_00027</name>
</gene>
<name>A0ABM8Q1N7_9BACT</name>
<proteinExistence type="predicted"/>
<feature type="transmembrane region" description="Helical" evidence="1">
    <location>
        <begin position="99"/>
        <end position="121"/>
    </location>
</feature>
<dbReference type="Proteomes" id="UP000789803">
    <property type="component" value="Unassembled WGS sequence"/>
</dbReference>